<proteinExistence type="predicted"/>
<keyword evidence="3" id="KW-1185">Reference proteome</keyword>
<reference evidence="2" key="1">
    <citation type="submission" date="2022-10" db="EMBL/GenBank/DDBJ databases">
        <title>Host association and intracellularity evolved multiple times independently in the Rickettsiales.</title>
        <authorList>
            <person name="Castelli M."/>
            <person name="Nardi T."/>
            <person name="Gammuto L."/>
            <person name="Bellinzona G."/>
            <person name="Sabaneyeva E."/>
            <person name="Potekhin A."/>
            <person name="Serra V."/>
            <person name="Petroni G."/>
            <person name="Sassera D."/>
        </authorList>
    </citation>
    <scope>NUCLEOTIDE SEQUENCE [LARGE SCALE GENOMIC DNA]</scope>
    <source>
        <strain evidence="2">US_Bl 11III1</strain>
    </source>
</reference>
<name>A0ABZ0UPR0_9RICK</name>
<keyword evidence="1" id="KW-1133">Transmembrane helix</keyword>
<evidence type="ECO:0000313" key="2">
    <source>
        <dbReference type="EMBL" id="WPX98109.1"/>
    </source>
</evidence>
<evidence type="ECO:0000256" key="1">
    <source>
        <dbReference type="SAM" id="Phobius"/>
    </source>
</evidence>
<dbReference type="Proteomes" id="UP001325140">
    <property type="component" value="Chromosome"/>
</dbReference>
<feature type="transmembrane region" description="Helical" evidence="1">
    <location>
        <begin position="46"/>
        <end position="65"/>
    </location>
</feature>
<accession>A0ABZ0UPR0</accession>
<evidence type="ECO:0000313" key="3">
    <source>
        <dbReference type="Proteomes" id="UP001325140"/>
    </source>
</evidence>
<gene>
    <name evidence="2" type="ORF">Fokcrypt_00643</name>
</gene>
<dbReference type="EMBL" id="CP110343">
    <property type="protein sequence ID" value="WPX98109.1"/>
    <property type="molecule type" value="Genomic_DNA"/>
</dbReference>
<evidence type="ECO:0008006" key="4">
    <source>
        <dbReference type="Google" id="ProtNLM"/>
    </source>
</evidence>
<feature type="transmembrane region" description="Helical" evidence="1">
    <location>
        <begin position="6"/>
        <end position="25"/>
    </location>
</feature>
<sequence length="86" mass="9278">MIDVFVIVQCALVIAMLFITILISHPENSGELGAGSNDGKDQGMTGVAKTMLVLGCIFMLNTLLISKLSIVMHSPNSAYEKDFNDM</sequence>
<keyword evidence="1" id="KW-0812">Transmembrane</keyword>
<keyword evidence="1" id="KW-0472">Membrane</keyword>
<protein>
    <recommendedName>
        <fullName evidence="4">Protein-export membrane protein SecG</fullName>
    </recommendedName>
</protein>
<organism evidence="2 3">
    <name type="scientific">Candidatus Fokinia crypta</name>
    <dbReference type="NCBI Taxonomy" id="1920990"/>
    <lineage>
        <taxon>Bacteria</taxon>
        <taxon>Pseudomonadati</taxon>
        <taxon>Pseudomonadota</taxon>
        <taxon>Alphaproteobacteria</taxon>
        <taxon>Rickettsiales</taxon>
        <taxon>Candidatus Midichloriaceae</taxon>
        <taxon>Candidatus Fokinia</taxon>
    </lineage>
</organism>